<dbReference type="GeneID" id="25291397"/>
<evidence type="ECO:0000313" key="3">
    <source>
        <dbReference type="EMBL" id="KIX08669.1"/>
    </source>
</evidence>
<dbReference type="OrthoDB" id="5840532at2759"/>
<dbReference type="PRINTS" id="PR00081">
    <property type="entry name" value="GDHRDH"/>
</dbReference>
<dbReference type="Gene3D" id="3.40.50.720">
    <property type="entry name" value="NAD(P)-binding Rossmann-like Domain"/>
    <property type="match status" value="1"/>
</dbReference>
<reference evidence="3 4" key="1">
    <citation type="submission" date="2015-01" db="EMBL/GenBank/DDBJ databases">
        <title>The Genome Sequence of Rhinocladiella mackenzie CBS 650.93.</title>
        <authorList>
            <consortium name="The Broad Institute Genomics Platform"/>
            <person name="Cuomo C."/>
            <person name="de Hoog S."/>
            <person name="Gorbushina A."/>
            <person name="Stielow B."/>
            <person name="Teixiera M."/>
            <person name="Abouelleil A."/>
            <person name="Chapman S.B."/>
            <person name="Priest M."/>
            <person name="Young S.K."/>
            <person name="Wortman J."/>
            <person name="Nusbaum C."/>
            <person name="Birren B."/>
        </authorList>
    </citation>
    <scope>NUCLEOTIDE SEQUENCE [LARGE SCALE GENOMIC DNA]</scope>
    <source>
        <strain evidence="3 4">CBS 650.93</strain>
    </source>
</reference>
<keyword evidence="4" id="KW-1185">Reference proteome</keyword>
<dbReference type="AlphaFoldDB" id="A0A0D2IRQ0"/>
<dbReference type="PANTHER" id="PTHR24322">
    <property type="entry name" value="PKSB"/>
    <property type="match status" value="1"/>
</dbReference>
<dbReference type="InterPro" id="IPR002347">
    <property type="entry name" value="SDR_fam"/>
</dbReference>
<dbReference type="VEuPathDB" id="FungiDB:Z518_03326"/>
<dbReference type="RefSeq" id="XP_013275805.1">
    <property type="nucleotide sequence ID" value="XM_013420351.1"/>
</dbReference>
<dbReference type="EMBL" id="KN847476">
    <property type="protein sequence ID" value="KIX08669.1"/>
    <property type="molecule type" value="Genomic_DNA"/>
</dbReference>
<gene>
    <name evidence="3" type="ORF">Z518_03326</name>
</gene>
<keyword evidence="2" id="KW-0560">Oxidoreductase</keyword>
<dbReference type="SUPFAM" id="SSF51735">
    <property type="entry name" value="NAD(P)-binding Rossmann-fold domains"/>
    <property type="match status" value="1"/>
</dbReference>
<dbReference type="PANTHER" id="PTHR24322:SF736">
    <property type="entry name" value="RETINOL DEHYDROGENASE 10"/>
    <property type="match status" value="1"/>
</dbReference>
<evidence type="ECO:0000256" key="1">
    <source>
        <dbReference type="ARBA" id="ARBA00006484"/>
    </source>
</evidence>
<protein>
    <submittedName>
        <fullName evidence="3">Rhinocladiella mackenziei CBS 650.93 unplaced genomic scaffold supercont1.2, whole genome shotgun sequence</fullName>
    </submittedName>
</protein>
<proteinExistence type="inferred from homology"/>
<dbReference type="HOGENOM" id="CLU_010194_2_1_1"/>
<dbReference type="GO" id="GO:0016616">
    <property type="term" value="F:oxidoreductase activity, acting on the CH-OH group of donors, NAD or NADP as acceptor"/>
    <property type="evidence" value="ECO:0007669"/>
    <property type="project" value="TreeGrafter"/>
</dbReference>
<dbReference type="Pfam" id="PF00106">
    <property type="entry name" value="adh_short"/>
    <property type="match status" value="1"/>
</dbReference>
<evidence type="ECO:0000313" key="4">
    <source>
        <dbReference type="Proteomes" id="UP000053617"/>
    </source>
</evidence>
<dbReference type="Proteomes" id="UP000053617">
    <property type="component" value="Unassembled WGS sequence"/>
</dbReference>
<evidence type="ECO:0000256" key="2">
    <source>
        <dbReference type="ARBA" id="ARBA00023002"/>
    </source>
</evidence>
<accession>A0A0D2IRQ0</accession>
<organism evidence="3 4">
    <name type="scientific">Rhinocladiella mackenziei CBS 650.93</name>
    <dbReference type="NCBI Taxonomy" id="1442369"/>
    <lineage>
        <taxon>Eukaryota</taxon>
        <taxon>Fungi</taxon>
        <taxon>Dikarya</taxon>
        <taxon>Ascomycota</taxon>
        <taxon>Pezizomycotina</taxon>
        <taxon>Eurotiomycetes</taxon>
        <taxon>Chaetothyriomycetidae</taxon>
        <taxon>Chaetothyriales</taxon>
        <taxon>Herpotrichiellaceae</taxon>
        <taxon>Rhinocladiella</taxon>
    </lineage>
</organism>
<dbReference type="CDD" id="cd05233">
    <property type="entry name" value="SDR_c"/>
    <property type="match status" value="1"/>
</dbReference>
<dbReference type="STRING" id="1442369.A0A0D2IRQ0"/>
<dbReference type="InterPro" id="IPR036291">
    <property type="entry name" value="NAD(P)-bd_dom_sf"/>
</dbReference>
<name>A0A0D2IRQ0_9EURO</name>
<comment type="similarity">
    <text evidence="1">Belongs to the short-chain dehydrogenases/reductases (SDR) family.</text>
</comment>
<sequence length="268" mass="28993">MDYKGKIVVVTGAARGLGRACSVEYGKEGAILVLVDIAADRLAATVKDMKSQGFAAHSYQCDVSNSDDVECFGKLVLRDVGIPDIIHNNAMRSRTGGIVNLDISNVEHDIGVNVLGYLRIVQVFLSAMIRRGSGWIVNTASPLGLIPPRGAADNLLSYCLCKAANISMSQSMAVSLKQYGIGVTVLYPDMTLTEAADELRGTAPPEFAKTFTANFYQYGKSAESVARQMIAAIKQQKFCVSAAKRFESLLIEWAEHGMDPNVQYSQDI</sequence>